<dbReference type="InterPro" id="IPR001054">
    <property type="entry name" value="A/G_cyclase"/>
</dbReference>
<dbReference type="GO" id="GO:0004016">
    <property type="term" value="F:adenylate cyclase activity"/>
    <property type="evidence" value="ECO:0007669"/>
    <property type="project" value="UniProtKB-ARBA"/>
</dbReference>
<sequence length="243" mass="26291">MTPEPASVCLGCWQNLHMPIPLRGPLSAPFRLFGIKPSRMNPNTCTICEMAFSKIMKARAVTIDATIMFADLRGYTALTQTIEQNGLTLLLDAFYDDCAAAIWRYDGILNKTIGDAVFAIFNFPVRREDHAAQALMAAREIQQSFGRRRAELGQIIGAGDLEIGIGIGMDSGETNFGEFGQSHRDLTAVGTVVNRAARAQAVARSGEILVTEAVRDRTRGMITAGGSDHALKGFGQPVTLFPA</sequence>
<dbReference type="PANTHER" id="PTHR43081">
    <property type="entry name" value="ADENYLATE CYCLASE, TERMINAL-DIFFERENTIATION SPECIFIC-RELATED"/>
    <property type="match status" value="1"/>
</dbReference>
<dbReference type="EMBL" id="LNCU01000029">
    <property type="protein sequence ID" value="KWV59612.1"/>
    <property type="molecule type" value="Genomic_DNA"/>
</dbReference>
<dbReference type="RefSeq" id="WP_066501444.1">
    <property type="nucleotide sequence ID" value="NZ_LNCU01000029.1"/>
</dbReference>
<keyword evidence="3" id="KW-1185">Reference proteome</keyword>
<feature type="domain" description="Guanylate cyclase" evidence="1">
    <location>
        <begin position="66"/>
        <end position="200"/>
    </location>
</feature>
<accession>A0A120FR55</accession>
<dbReference type="PANTHER" id="PTHR43081:SF20">
    <property type="entry name" value="TWO-COMPONENT RESPONSE REGULATOR"/>
    <property type="match status" value="1"/>
</dbReference>
<evidence type="ECO:0000313" key="2">
    <source>
        <dbReference type="EMBL" id="KWV59612.1"/>
    </source>
</evidence>
<proteinExistence type="predicted"/>
<evidence type="ECO:0000259" key="1">
    <source>
        <dbReference type="PROSITE" id="PS50125"/>
    </source>
</evidence>
<dbReference type="Proteomes" id="UP000057737">
    <property type="component" value="Unassembled WGS sequence"/>
</dbReference>
<dbReference type="GO" id="GO:0006171">
    <property type="term" value="P:cAMP biosynthetic process"/>
    <property type="evidence" value="ECO:0007669"/>
    <property type="project" value="TreeGrafter"/>
</dbReference>
<name>A0A120FR55_9BRAD</name>
<dbReference type="Pfam" id="PF00211">
    <property type="entry name" value="Guanylate_cyc"/>
    <property type="match status" value="1"/>
</dbReference>
<dbReference type="SUPFAM" id="SSF55073">
    <property type="entry name" value="Nucleotide cyclase"/>
    <property type="match status" value="1"/>
</dbReference>
<dbReference type="InterPro" id="IPR029787">
    <property type="entry name" value="Nucleotide_cyclase"/>
</dbReference>
<dbReference type="CDD" id="cd07302">
    <property type="entry name" value="CHD"/>
    <property type="match status" value="1"/>
</dbReference>
<comment type="caution">
    <text evidence="2">The sequence shown here is derived from an EMBL/GenBank/DDBJ whole genome shotgun (WGS) entry which is preliminary data.</text>
</comment>
<organism evidence="2 3">
    <name type="scientific">Bradyrhizobium macuxiense</name>
    <dbReference type="NCBI Taxonomy" id="1755647"/>
    <lineage>
        <taxon>Bacteria</taxon>
        <taxon>Pseudomonadati</taxon>
        <taxon>Pseudomonadota</taxon>
        <taxon>Alphaproteobacteria</taxon>
        <taxon>Hyphomicrobiales</taxon>
        <taxon>Nitrobacteraceae</taxon>
        <taxon>Bradyrhizobium</taxon>
    </lineage>
</organism>
<evidence type="ECO:0000313" key="3">
    <source>
        <dbReference type="Proteomes" id="UP000057737"/>
    </source>
</evidence>
<dbReference type="GO" id="GO:0035556">
    <property type="term" value="P:intracellular signal transduction"/>
    <property type="evidence" value="ECO:0007669"/>
    <property type="project" value="InterPro"/>
</dbReference>
<dbReference type="InterPro" id="IPR050697">
    <property type="entry name" value="Adenylyl/Guanylyl_Cyclase_3/4"/>
</dbReference>
<protein>
    <submittedName>
        <fullName evidence="2">Guanylate cyclase</fullName>
    </submittedName>
</protein>
<dbReference type="Gene3D" id="3.30.70.1230">
    <property type="entry name" value="Nucleotide cyclase"/>
    <property type="match status" value="1"/>
</dbReference>
<dbReference type="OrthoDB" id="5476461at2"/>
<gene>
    <name evidence="2" type="ORF">AS156_30645</name>
</gene>
<dbReference type="AlphaFoldDB" id="A0A120FR55"/>
<reference evidence="2 3" key="1">
    <citation type="submission" date="2015-11" db="EMBL/GenBank/DDBJ databases">
        <title>Draft Genome Sequence of the Strain BR 10303 (Bradyrhizobium sp.) isolated from nodules of Centrolobium paraense.</title>
        <authorList>
            <person name="Zelli J.E."/>
            <person name="Simoes-Araujo J.L."/>
            <person name="Barauna A.C."/>
            <person name="Silva K."/>
        </authorList>
    </citation>
    <scope>NUCLEOTIDE SEQUENCE [LARGE SCALE GENOMIC DNA]</scope>
    <source>
        <strain evidence="2 3">BR 10303</strain>
    </source>
</reference>
<dbReference type="PROSITE" id="PS50125">
    <property type="entry name" value="GUANYLATE_CYCLASE_2"/>
    <property type="match status" value="1"/>
</dbReference>
<dbReference type="SMART" id="SM00044">
    <property type="entry name" value="CYCc"/>
    <property type="match status" value="1"/>
</dbReference>